<dbReference type="AlphaFoldDB" id="A0A172YVW7"/>
<accession>A0A172YVW7</accession>
<dbReference type="PATRIC" id="fig|219572.3.peg.859"/>
<protein>
    <submittedName>
        <fullName evidence="2">Uncharacterized protein</fullName>
    </submittedName>
</protein>
<feature type="compositionally biased region" description="Polar residues" evidence="1">
    <location>
        <begin position="1"/>
        <end position="22"/>
    </location>
</feature>
<name>A0A172YVW7_9PSED</name>
<evidence type="ECO:0000313" key="2">
    <source>
        <dbReference type="EMBL" id="ANF84284.1"/>
    </source>
</evidence>
<evidence type="ECO:0000256" key="1">
    <source>
        <dbReference type="SAM" id="MobiDB-lite"/>
    </source>
</evidence>
<dbReference type="Proteomes" id="UP000077829">
    <property type="component" value="Chromosome"/>
</dbReference>
<evidence type="ECO:0000313" key="3">
    <source>
        <dbReference type="Proteomes" id="UP000077829"/>
    </source>
</evidence>
<reference evidence="2 3" key="1">
    <citation type="submission" date="2016-05" db="EMBL/GenBank/DDBJ databases">
        <title>Complete genome sequence of Pseudomonas antarctica PAMC 27494.</title>
        <authorList>
            <person name="Lee J."/>
        </authorList>
    </citation>
    <scope>NUCLEOTIDE SEQUENCE [LARGE SCALE GENOMIC DNA]</scope>
    <source>
        <strain evidence="2 3">PAMC 27494</strain>
    </source>
</reference>
<dbReference type="KEGG" id="panr:A7J50_0843"/>
<sequence length="83" mass="9123">MSSIGSISFSPAVQPNETGASQSKEKQTELLNKKMEELKKKKKDEEEEDSTLVKGPDGAIYKIEGSKKILVQPAPPSEDQITF</sequence>
<feature type="region of interest" description="Disordered" evidence="1">
    <location>
        <begin position="1"/>
        <end position="57"/>
    </location>
</feature>
<proteinExistence type="predicted"/>
<dbReference type="EMBL" id="CP015600">
    <property type="protein sequence ID" value="ANF84284.1"/>
    <property type="molecule type" value="Genomic_DNA"/>
</dbReference>
<feature type="compositionally biased region" description="Basic and acidic residues" evidence="1">
    <location>
        <begin position="23"/>
        <end position="39"/>
    </location>
</feature>
<dbReference type="RefSeq" id="WP_064450691.1">
    <property type="nucleotide sequence ID" value="NZ_CP015600.1"/>
</dbReference>
<organism evidence="2 3">
    <name type="scientific">Pseudomonas antarctica</name>
    <dbReference type="NCBI Taxonomy" id="219572"/>
    <lineage>
        <taxon>Bacteria</taxon>
        <taxon>Pseudomonadati</taxon>
        <taxon>Pseudomonadota</taxon>
        <taxon>Gammaproteobacteria</taxon>
        <taxon>Pseudomonadales</taxon>
        <taxon>Pseudomonadaceae</taxon>
        <taxon>Pseudomonas</taxon>
    </lineage>
</organism>
<gene>
    <name evidence="2" type="ORF">A7J50_0843</name>
</gene>